<dbReference type="EMBL" id="AOLO01000012">
    <property type="protein sequence ID" value="ELZ99260.1"/>
    <property type="molecule type" value="Genomic_DNA"/>
</dbReference>
<evidence type="ECO:0000313" key="3">
    <source>
        <dbReference type="Proteomes" id="UP000011603"/>
    </source>
</evidence>
<keyword evidence="1" id="KW-0812">Transmembrane</keyword>
<dbReference type="Proteomes" id="UP000011603">
    <property type="component" value="Unassembled WGS sequence"/>
</dbReference>
<feature type="transmembrane region" description="Helical" evidence="1">
    <location>
        <begin position="89"/>
        <end position="107"/>
    </location>
</feature>
<keyword evidence="1" id="KW-0472">Membrane</keyword>
<feature type="transmembrane region" description="Helical" evidence="1">
    <location>
        <begin position="33"/>
        <end position="54"/>
    </location>
</feature>
<name>M0IRA1_HALMT</name>
<dbReference type="AlphaFoldDB" id="M0IRA1"/>
<organism evidence="2 3">
    <name type="scientific">Haloferax mediterranei (strain ATCC 33500 / DSM 1411 / JCM 8866 / NBRC 14739 / NCIMB 2177 / R-4)</name>
    <name type="common">Halobacterium mediterranei</name>
    <dbReference type="NCBI Taxonomy" id="523841"/>
    <lineage>
        <taxon>Archaea</taxon>
        <taxon>Methanobacteriati</taxon>
        <taxon>Methanobacteriota</taxon>
        <taxon>Stenosarchaea group</taxon>
        <taxon>Halobacteria</taxon>
        <taxon>Halobacteriales</taxon>
        <taxon>Haloferacaceae</taxon>
        <taxon>Haloferax</taxon>
    </lineage>
</organism>
<reference evidence="2 3" key="1">
    <citation type="journal article" date="2014" name="PLoS Genet.">
        <title>Phylogenetically driven sequencing of extremely halophilic archaea reveals strategies for static and dynamic osmo-response.</title>
        <authorList>
            <person name="Becker E.A."/>
            <person name="Seitzer P.M."/>
            <person name="Tritt A."/>
            <person name="Larsen D."/>
            <person name="Krusor M."/>
            <person name="Yao A.I."/>
            <person name="Wu D."/>
            <person name="Madern D."/>
            <person name="Eisen J.A."/>
            <person name="Darling A.E."/>
            <person name="Facciotti M.T."/>
        </authorList>
    </citation>
    <scope>NUCLEOTIDE SEQUENCE [LARGE SCALE GENOMIC DNA]</scope>
    <source>
        <strain evidence="3">ATCC 33500 / DSM 1411 / JCM 8866 / NBRC 14739 / NCIMB 2177 / R-4</strain>
    </source>
</reference>
<sequence>MAGVLLPWVRVSPAHEGPVISIYHSGMGSGLELPHGLVLVPTVLLLSALSLAGYRYRRGELVVGAVGALAVGWFIQSWQGTFIAGPGTWVTLAGCLFLTAVAAIGLYRRRKRVKSTA</sequence>
<evidence type="ECO:0000313" key="2">
    <source>
        <dbReference type="EMBL" id="ELZ99260.1"/>
    </source>
</evidence>
<protein>
    <submittedName>
        <fullName evidence="2">Uncharacterized protein</fullName>
    </submittedName>
</protein>
<dbReference type="PATRIC" id="fig|523841.21.peg.3111"/>
<evidence type="ECO:0000256" key="1">
    <source>
        <dbReference type="SAM" id="Phobius"/>
    </source>
</evidence>
<keyword evidence="3" id="KW-1185">Reference proteome</keyword>
<accession>M0IRA1</accession>
<proteinExistence type="predicted"/>
<feature type="transmembrane region" description="Helical" evidence="1">
    <location>
        <begin position="61"/>
        <end position="83"/>
    </location>
</feature>
<keyword evidence="1" id="KW-1133">Transmembrane helix</keyword>
<comment type="caution">
    <text evidence="2">The sequence shown here is derived from an EMBL/GenBank/DDBJ whole genome shotgun (WGS) entry which is preliminary data.</text>
</comment>
<gene>
    <name evidence="2" type="ORF">C439_15414</name>
</gene>